<dbReference type="EMBL" id="BGPR01025017">
    <property type="protein sequence ID" value="GBN93581.1"/>
    <property type="molecule type" value="Genomic_DNA"/>
</dbReference>
<proteinExistence type="predicted"/>
<evidence type="ECO:0000313" key="6">
    <source>
        <dbReference type="Proteomes" id="UP000499080"/>
    </source>
</evidence>
<sequence>MLYGGTTGMVRLYDTKERRVVKEICTESSSSNNQRVLCICCSPLGTNFVTSTSIGEGGQLCLWDMKTLTMERQLLPKSDKACVHCCSFNHNGQLLLIGSSDGTSSILDLRTSEIFATWPSHSGGVVSTEFSSDETACYTLGADKKFTSWSANRTGQKLCDLDIHCDFSDPISTYGKRFCFNSDASHVLTCGPLGGVIYKIGNSHVPPVLDIWSTTSQ</sequence>
<gene>
    <name evidence="5" type="primary">Wdr91</name>
    <name evidence="5" type="ORF">AVEN_113058_1</name>
</gene>
<dbReference type="AlphaFoldDB" id="A0A4Y2T046"/>
<comment type="subcellular location">
    <subcellularLocation>
        <location evidence="1">Early endosome membrane</location>
        <topology evidence="1">Peripheral membrane protein</topology>
    </subcellularLocation>
    <subcellularLocation>
        <location evidence="2">Late endosome membrane</location>
    </subcellularLocation>
</comment>
<dbReference type="Pfam" id="PF12894">
    <property type="entry name" value="ANAPC4_WD40"/>
    <property type="match status" value="1"/>
</dbReference>
<evidence type="ECO:0000256" key="2">
    <source>
        <dbReference type="ARBA" id="ARBA00004414"/>
    </source>
</evidence>
<dbReference type="InterPro" id="IPR024977">
    <property type="entry name" value="Apc4-like_WD40_dom"/>
</dbReference>
<comment type="caution">
    <text evidence="5">The sequence shown here is derived from an EMBL/GenBank/DDBJ whole genome shotgun (WGS) entry which is preliminary data.</text>
</comment>
<dbReference type="OrthoDB" id="193023at2759"/>
<dbReference type="GO" id="GO:0051898">
    <property type="term" value="P:negative regulation of phosphatidylinositol 3-kinase/protein kinase B signal transduction"/>
    <property type="evidence" value="ECO:0007669"/>
    <property type="project" value="InterPro"/>
</dbReference>
<reference evidence="5 6" key="1">
    <citation type="journal article" date="2019" name="Sci. Rep.">
        <title>Orb-weaving spider Araneus ventricosus genome elucidates the spidroin gene catalogue.</title>
        <authorList>
            <person name="Kono N."/>
            <person name="Nakamura H."/>
            <person name="Ohtoshi R."/>
            <person name="Moran D.A.P."/>
            <person name="Shinohara A."/>
            <person name="Yoshida Y."/>
            <person name="Fujiwara M."/>
            <person name="Mori M."/>
            <person name="Tomita M."/>
            <person name="Arakawa K."/>
        </authorList>
    </citation>
    <scope>NUCLEOTIDE SEQUENCE [LARGE SCALE GENOMIC DNA]</scope>
</reference>
<dbReference type="Pfam" id="PF00400">
    <property type="entry name" value="WD40"/>
    <property type="match status" value="1"/>
</dbReference>
<dbReference type="Gene3D" id="2.130.10.10">
    <property type="entry name" value="YVTN repeat-like/Quinoprotein amine dehydrogenase"/>
    <property type="match status" value="1"/>
</dbReference>
<dbReference type="InterPro" id="IPR001680">
    <property type="entry name" value="WD40_rpt"/>
</dbReference>
<name>A0A4Y2T046_ARAVE</name>
<dbReference type="Proteomes" id="UP000499080">
    <property type="component" value="Unassembled WGS sequence"/>
</dbReference>
<dbReference type="InterPro" id="IPR039724">
    <property type="entry name" value="WDR91"/>
</dbReference>
<dbReference type="InterPro" id="IPR036322">
    <property type="entry name" value="WD40_repeat_dom_sf"/>
</dbReference>
<feature type="domain" description="Anaphase-promoting complex subunit 4-like WD40" evidence="4">
    <location>
        <begin position="76"/>
        <end position="131"/>
    </location>
</feature>
<dbReference type="SMART" id="SM00320">
    <property type="entry name" value="WD40"/>
    <property type="match status" value="3"/>
</dbReference>
<dbReference type="GO" id="GO:0031901">
    <property type="term" value="C:early endosome membrane"/>
    <property type="evidence" value="ECO:0007669"/>
    <property type="project" value="UniProtKB-SubCell"/>
</dbReference>
<organism evidence="5 6">
    <name type="scientific">Araneus ventricosus</name>
    <name type="common">Orbweaver spider</name>
    <name type="synonym">Epeira ventricosa</name>
    <dbReference type="NCBI Taxonomy" id="182803"/>
    <lineage>
        <taxon>Eukaryota</taxon>
        <taxon>Metazoa</taxon>
        <taxon>Ecdysozoa</taxon>
        <taxon>Arthropoda</taxon>
        <taxon>Chelicerata</taxon>
        <taxon>Arachnida</taxon>
        <taxon>Araneae</taxon>
        <taxon>Araneomorphae</taxon>
        <taxon>Entelegynae</taxon>
        <taxon>Araneoidea</taxon>
        <taxon>Araneidae</taxon>
        <taxon>Araneus</taxon>
    </lineage>
</organism>
<protein>
    <recommendedName>
        <fullName evidence="3">WD repeat-containing protein 91</fullName>
    </recommendedName>
</protein>
<dbReference type="GO" id="GO:0141039">
    <property type="term" value="F:phosphatidylinositol 3-kinase inhibitor activity"/>
    <property type="evidence" value="ECO:0007669"/>
    <property type="project" value="InterPro"/>
</dbReference>
<dbReference type="GO" id="GO:0031902">
    <property type="term" value="C:late endosome membrane"/>
    <property type="evidence" value="ECO:0007669"/>
    <property type="project" value="UniProtKB-SubCell"/>
</dbReference>
<dbReference type="SUPFAM" id="SSF50978">
    <property type="entry name" value="WD40 repeat-like"/>
    <property type="match status" value="1"/>
</dbReference>
<dbReference type="GO" id="GO:0045022">
    <property type="term" value="P:early endosome to late endosome transport"/>
    <property type="evidence" value="ECO:0007669"/>
    <property type="project" value="InterPro"/>
</dbReference>
<dbReference type="InterPro" id="IPR015943">
    <property type="entry name" value="WD40/YVTN_repeat-like_dom_sf"/>
</dbReference>
<evidence type="ECO:0000259" key="4">
    <source>
        <dbReference type="Pfam" id="PF12894"/>
    </source>
</evidence>
<keyword evidence="6" id="KW-1185">Reference proteome</keyword>
<accession>A0A4Y2T046</accession>
<evidence type="ECO:0000256" key="1">
    <source>
        <dbReference type="ARBA" id="ARBA00004220"/>
    </source>
</evidence>
<evidence type="ECO:0000313" key="5">
    <source>
        <dbReference type="EMBL" id="GBN93581.1"/>
    </source>
</evidence>
<dbReference type="PANTHER" id="PTHR13083">
    <property type="entry name" value="WD REPEAT-CONTAINING PROTEIN 91"/>
    <property type="match status" value="1"/>
</dbReference>
<dbReference type="PANTHER" id="PTHR13083:SF3">
    <property type="entry name" value="WD REPEAT-CONTAINING PROTEIN 91"/>
    <property type="match status" value="1"/>
</dbReference>
<evidence type="ECO:0000256" key="3">
    <source>
        <dbReference type="ARBA" id="ARBA00021116"/>
    </source>
</evidence>